<reference evidence="2" key="1">
    <citation type="submission" date="2021-01" db="EMBL/GenBank/DDBJ databases">
        <authorList>
            <person name="Corre E."/>
            <person name="Pelletier E."/>
            <person name="Niang G."/>
            <person name="Scheremetjew M."/>
            <person name="Finn R."/>
            <person name="Kale V."/>
            <person name="Holt S."/>
            <person name="Cochrane G."/>
            <person name="Meng A."/>
            <person name="Brown T."/>
            <person name="Cohen L."/>
        </authorList>
    </citation>
    <scope>NUCLEOTIDE SEQUENCE</scope>
    <source>
        <strain evidence="2">CCMP1510</strain>
    </source>
</reference>
<gene>
    <name evidence="2" type="ORF">ALAG00032_LOCUS3339</name>
</gene>
<dbReference type="AlphaFoldDB" id="A0A7S3JU12"/>
<dbReference type="InterPro" id="IPR015421">
    <property type="entry name" value="PyrdxlP-dep_Trfase_major"/>
</dbReference>
<feature type="domain" description="Aminotransferase class V" evidence="1">
    <location>
        <begin position="94"/>
        <end position="471"/>
    </location>
</feature>
<evidence type="ECO:0000259" key="1">
    <source>
        <dbReference type="Pfam" id="PF00266"/>
    </source>
</evidence>
<proteinExistence type="predicted"/>
<dbReference type="Pfam" id="PF00266">
    <property type="entry name" value="Aminotran_5"/>
    <property type="match status" value="1"/>
</dbReference>
<dbReference type="InterPro" id="IPR000192">
    <property type="entry name" value="Aminotrans_V_dom"/>
</dbReference>
<organism evidence="2">
    <name type="scientific">Aureoumbra lagunensis</name>
    <dbReference type="NCBI Taxonomy" id="44058"/>
    <lineage>
        <taxon>Eukaryota</taxon>
        <taxon>Sar</taxon>
        <taxon>Stramenopiles</taxon>
        <taxon>Ochrophyta</taxon>
        <taxon>Pelagophyceae</taxon>
        <taxon>Pelagomonadales</taxon>
        <taxon>Aureoumbra</taxon>
    </lineage>
</organism>
<dbReference type="EMBL" id="HBIJ01004765">
    <property type="protein sequence ID" value="CAE0362598.1"/>
    <property type="molecule type" value="Transcribed_RNA"/>
</dbReference>
<dbReference type="Gene3D" id="3.90.1150.10">
    <property type="entry name" value="Aspartate Aminotransferase, domain 1"/>
    <property type="match status" value="1"/>
</dbReference>
<sequence length="579" mass="63512">MLLKFVLLVGVTAELFESLGEEAPVVLKRDKKASSISIFDEEKNLTSGILKEERDEFVSIYGNEYGYPEKFGSGEAFDKFVYRELGVRLNGDAYLDWAGSALYTQQQIDDMAHDLKTHVYGNPHSLSSSATLSTDAVESARLQILEFLGASESEYEVIFTRSCTDSLRLVADAFPWQKDMSEFRYLVQNHNSVLGIRDVARSHGAHASAVEAIEVDSWLHYIQNEQIPFLKSDELNDKALHLFAYPGEENFAGEMFPMDWAAQIIRARKEKTNPLSNWRVLIDAAKLAAAHPINLTQTPVDFLTMSFYKLFGAPTGVGALIARKETAEELTKCYWGGGSVTVAGAGRDQDDDIRVLKSRICERFEDGTVSFLGIAALKHGFKALAHVGGPRAIEIHTEALSSYLDDRLRALKHTNGQSVVLVYGPDDRGHARGPVVNFNLLDRHGNILSHIDVMQAAADHGIHVRAGVECNPGAGYSNLGLPPSAVQKLATDDSLLGCGAGPAFVSCKAHELLPTQHVSEVHFGYDGGDSVQGCDASFLSDEALDISLPTGSIRASLGYLTTYDDVDKLIRFVQTNFLF</sequence>
<dbReference type="PANTHER" id="PTHR14237:SF80">
    <property type="entry name" value="MOLYBDENUM COFACTOR SULFURASE"/>
    <property type="match status" value="1"/>
</dbReference>
<dbReference type="Gene3D" id="3.40.640.10">
    <property type="entry name" value="Type I PLP-dependent aspartate aminotransferase-like (Major domain)"/>
    <property type="match status" value="1"/>
</dbReference>
<protein>
    <recommendedName>
        <fullName evidence="1">Aminotransferase class V domain-containing protein</fullName>
    </recommendedName>
</protein>
<name>A0A7S3JU12_9STRA</name>
<accession>A0A7S3JU12</accession>
<dbReference type="SUPFAM" id="SSF53383">
    <property type="entry name" value="PLP-dependent transferases"/>
    <property type="match status" value="1"/>
</dbReference>
<evidence type="ECO:0000313" key="2">
    <source>
        <dbReference type="EMBL" id="CAE0362598.1"/>
    </source>
</evidence>
<dbReference type="InterPro" id="IPR015424">
    <property type="entry name" value="PyrdxlP-dep_Trfase"/>
</dbReference>
<dbReference type="PANTHER" id="PTHR14237">
    <property type="entry name" value="MOLYBDOPTERIN COFACTOR SULFURASE MOSC"/>
    <property type="match status" value="1"/>
</dbReference>
<dbReference type="InterPro" id="IPR015422">
    <property type="entry name" value="PyrdxlP-dep_Trfase_small"/>
</dbReference>